<sequence>MFGWQRRSIDMRLLNIPHNALVFVGDGRKALFLRNDGNPLHPSLKMEQVHEDENPPTREQGTDRPGRLNSPMGQRTAVEAADWHHLEQHRFARRVAGAMEQLVRERDVKALVVVAPPRTLADLREALHADVKARIIAEVHKDLTRHPIDEIAQHLTAEH</sequence>
<reference evidence="2 3" key="1">
    <citation type="journal article" date="2014" name="BMC Genomics">
        <title>Comparative genomics of Bradyrhizobium japonicum CPAC 15 and Bradyrhizobium diazoefficiens CPAC 7: elite model strains for understanding symbiotic performance with soybean.</title>
        <authorList>
            <person name="Siqueira A.F."/>
            <person name="Ormeno-Orrillo E."/>
            <person name="Souza R.C."/>
            <person name="Rodrigues E.P."/>
            <person name="Almeida L.G."/>
            <person name="Barcellos F.G."/>
            <person name="Batista J.S."/>
            <person name="Nakatami A.S."/>
            <person name="Martinez-Romero E."/>
            <person name="Vasconcelos A.T."/>
            <person name="Hungria M."/>
        </authorList>
    </citation>
    <scope>NUCLEOTIDE SEQUENCE [LARGE SCALE GENOMIC DNA]</scope>
    <source>
        <strain evidence="2 3">SEMIA 5080</strain>
    </source>
</reference>
<evidence type="ECO:0000256" key="1">
    <source>
        <dbReference type="SAM" id="MobiDB-lite"/>
    </source>
</evidence>
<feature type="region of interest" description="Disordered" evidence="1">
    <location>
        <begin position="41"/>
        <end position="72"/>
    </location>
</feature>
<dbReference type="Pfam" id="PF10116">
    <property type="entry name" value="Host_attach"/>
    <property type="match status" value="1"/>
</dbReference>
<dbReference type="Gene3D" id="3.30.420.60">
    <property type="entry name" value="eRF1 domain 2"/>
    <property type="match status" value="1"/>
</dbReference>
<gene>
    <name evidence="2" type="ORF">BJA5080_06047</name>
</gene>
<dbReference type="EMBL" id="ADOU02000008">
    <property type="protein sequence ID" value="KGJ64245.1"/>
    <property type="molecule type" value="Genomic_DNA"/>
</dbReference>
<name>A0A837C5F1_9BRAD</name>
<dbReference type="Proteomes" id="UP000024900">
    <property type="component" value="Unassembled WGS sequence"/>
</dbReference>
<accession>A0A837C5F1</accession>
<dbReference type="AlphaFoldDB" id="A0A837C5F1"/>
<proteinExistence type="predicted"/>
<feature type="compositionally biased region" description="Basic and acidic residues" evidence="1">
    <location>
        <begin position="47"/>
        <end position="66"/>
    </location>
</feature>
<evidence type="ECO:0000313" key="2">
    <source>
        <dbReference type="EMBL" id="KGJ64245.1"/>
    </source>
</evidence>
<dbReference type="InterPro" id="IPR042226">
    <property type="entry name" value="eFR1_2_sf"/>
</dbReference>
<dbReference type="InterPro" id="IPR019291">
    <property type="entry name" value="Host_attachment_protein"/>
</dbReference>
<evidence type="ECO:0000313" key="3">
    <source>
        <dbReference type="Proteomes" id="UP000024900"/>
    </source>
</evidence>
<comment type="caution">
    <text evidence="2">The sequence shown here is derived from an EMBL/GenBank/DDBJ whole genome shotgun (WGS) entry which is preliminary data.</text>
</comment>
<evidence type="ECO:0008006" key="4">
    <source>
        <dbReference type="Google" id="ProtNLM"/>
    </source>
</evidence>
<dbReference type="RefSeq" id="WP_074077605.1">
    <property type="nucleotide sequence ID" value="NZ_ADOU02000008.1"/>
</dbReference>
<organism evidence="2 3">
    <name type="scientific">Bradyrhizobium diazoefficiens SEMIA 5080</name>
    <dbReference type="NCBI Taxonomy" id="754504"/>
    <lineage>
        <taxon>Bacteria</taxon>
        <taxon>Pseudomonadati</taxon>
        <taxon>Pseudomonadota</taxon>
        <taxon>Alphaproteobacteria</taxon>
        <taxon>Hyphomicrobiales</taxon>
        <taxon>Nitrobacteraceae</taxon>
        <taxon>Bradyrhizobium</taxon>
    </lineage>
</organism>
<protein>
    <recommendedName>
        <fullName evidence="4">Host attachment protein</fullName>
    </recommendedName>
</protein>